<accession>A0AAD9S7S1</accession>
<organism evidence="2 3">
    <name type="scientific">Phomopsis amygdali</name>
    <name type="common">Fusicoccum amygdali</name>
    <dbReference type="NCBI Taxonomy" id="1214568"/>
    <lineage>
        <taxon>Eukaryota</taxon>
        <taxon>Fungi</taxon>
        <taxon>Dikarya</taxon>
        <taxon>Ascomycota</taxon>
        <taxon>Pezizomycotina</taxon>
        <taxon>Sordariomycetes</taxon>
        <taxon>Sordariomycetidae</taxon>
        <taxon>Diaporthales</taxon>
        <taxon>Diaporthaceae</taxon>
        <taxon>Diaporthe</taxon>
    </lineage>
</organism>
<feature type="compositionally biased region" description="Polar residues" evidence="1">
    <location>
        <begin position="57"/>
        <end position="70"/>
    </location>
</feature>
<dbReference type="AlphaFoldDB" id="A0AAD9S7S1"/>
<sequence>MVLPEISSPQGRSASVPDQSTSGGAFPFEPSNSQGASSSRQSNDNPQPTSAHAGAQASDSHNNDGNQSKSVLADTWDGLIFEKPTSFPLSEIVDLRPMHYSDHLYAYTRSNGRSGFIMDSLLEDFLMEKGFISASKPEPNAEGKKSKEKGKGKVKKQDGPRVTTAQDVAAATGSAKASEAEAETAFASQTFQKVCDDLQTFIELLDTSRYDEGGKHQTKVCIDAIKAVSERAKELGKQPLKARVAAPSAVDPETHCAVPRPAPWKGELCGRELPCVAHSNREYIPENPQLDTPAANVHSELDPVQLFAPNGLMLT</sequence>
<feature type="compositionally biased region" description="Polar residues" evidence="1">
    <location>
        <begin position="7"/>
        <end position="23"/>
    </location>
</feature>
<gene>
    <name evidence="2" type="ORF">N8I77_010353</name>
</gene>
<name>A0AAD9S7S1_PHOAM</name>
<protein>
    <submittedName>
        <fullName evidence="2">Uncharacterized protein</fullName>
    </submittedName>
</protein>
<proteinExistence type="predicted"/>
<evidence type="ECO:0000313" key="2">
    <source>
        <dbReference type="EMBL" id="KAK2600847.1"/>
    </source>
</evidence>
<comment type="caution">
    <text evidence="2">The sequence shown here is derived from an EMBL/GenBank/DDBJ whole genome shotgun (WGS) entry which is preliminary data.</text>
</comment>
<evidence type="ECO:0000313" key="3">
    <source>
        <dbReference type="Proteomes" id="UP001265746"/>
    </source>
</evidence>
<reference evidence="2" key="1">
    <citation type="submission" date="2023-06" db="EMBL/GenBank/DDBJ databases">
        <authorList>
            <person name="Noh H."/>
        </authorList>
    </citation>
    <scope>NUCLEOTIDE SEQUENCE</scope>
    <source>
        <strain evidence="2">DUCC20226</strain>
    </source>
</reference>
<dbReference type="Proteomes" id="UP001265746">
    <property type="component" value="Unassembled WGS sequence"/>
</dbReference>
<feature type="compositionally biased region" description="Low complexity" evidence="1">
    <location>
        <begin position="31"/>
        <end position="43"/>
    </location>
</feature>
<evidence type="ECO:0000256" key="1">
    <source>
        <dbReference type="SAM" id="MobiDB-lite"/>
    </source>
</evidence>
<keyword evidence="3" id="KW-1185">Reference proteome</keyword>
<feature type="region of interest" description="Disordered" evidence="1">
    <location>
        <begin position="1"/>
        <end position="70"/>
    </location>
</feature>
<feature type="compositionally biased region" description="Basic and acidic residues" evidence="1">
    <location>
        <begin position="139"/>
        <end position="159"/>
    </location>
</feature>
<dbReference type="EMBL" id="JAUJFL010000006">
    <property type="protein sequence ID" value="KAK2600847.1"/>
    <property type="molecule type" value="Genomic_DNA"/>
</dbReference>
<feature type="region of interest" description="Disordered" evidence="1">
    <location>
        <begin position="134"/>
        <end position="170"/>
    </location>
</feature>